<evidence type="ECO:0000313" key="6">
    <source>
        <dbReference type="EMBL" id="MCP2167955.1"/>
    </source>
</evidence>
<dbReference type="NCBIfam" id="TIGR03619">
    <property type="entry name" value="F420_Rv2161c"/>
    <property type="match status" value="1"/>
</dbReference>
<sequence>MRLHVVLPDESPDMPVADLAALASEAEHLGFAGVWLPDHLLPPAAYGTTYGGVYEPLVTLAYLAAATRTVVLGTSVLVLPLRDPLTVAKQTATLAHLSGDRFVLGVGVGWEPYEFAAAGVDFRTRGARTTAALRLIRHLHTTGGGEHRDEFHAVDGRAVFQPVPRRPVPFLIGGNSDAALRRVAEVGEQWQAVGLSPSQFASRRDRLRELAGERPVSAGARISWDSDDRDVTDVLAEVDAWAAAGADDLALWFGAVGGFARRLRAFAAASGQLLPATR</sequence>
<dbReference type="PANTHER" id="PTHR42847:SF4">
    <property type="entry name" value="ALKANESULFONATE MONOOXYGENASE-RELATED"/>
    <property type="match status" value="1"/>
</dbReference>
<keyword evidence="2" id="KW-0288">FMN</keyword>
<dbReference type="AlphaFoldDB" id="A0AAE3GI94"/>
<dbReference type="Proteomes" id="UP001206128">
    <property type="component" value="Unassembled WGS sequence"/>
</dbReference>
<gene>
    <name evidence="6" type="ORF">LX83_004829</name>
</gene>
<keyword evidence="1" id="KW-0285">Flavoprotein</keyword>
<evidence type="ECO:0000256" key="1">
    <source>
        <dbReference type="ARBA" id="ARBA00022630"/>
    </source>
</evidence>
<evidence type="ECO:0000259" key="5">
    <source>
        <dbReference type="Pfam" id="PF00296"/>
    </source>
</evidence>
<dbReference type="InterPro" id="IPR019921">
    <property type="entry name" value="Lucif-like_OxRdtase_Rv2161c"/>
</dbReference>
<comment type="caution">
    <text evidence="6">The sequence shown here is derived from an EMBL/GenBank/DDBJ whole genome shotgun (WGS) entry which is preliminary data.</text>
</comment>
<dbReference type="InterPro" id="IPR050172">
    <property type="entry name" value="SsuD_RutA_monooxygenase"/>
</dbReference>
<dbReference type="GO" id="GO:0046306">
    <property type="term" value="P:alkanesulfonate catabolic process"/>
    <property type="evidence" value="ECO:0007669"/>
    <property type="project" value="TreeGrafter"/>
</dbReference>
<dbReference type="InterPro" id="IPR011251">
    <property type="entry name" value="Luciferase-like_dom"/>
</dbReference>
<protein>
    <submittedName>
        <fullName evidence="6">Luciferase-type oxidoreductase, BA3436 family</fullName>
    </submittedName>
</protein>
<name>A0AAE3GI94_9PSEU</name>
<evidence type="ECO:0000256" key="2">
    <source>
        <dbReference type="ARBA" id="ARBA00022643"/>
    </source>
</evidence>
<dbReference type="PANTHER" id="PTHR42847">
    <property type="entry name" value="ALKANESULFONATE MONOOXYGENASE"/>
    <property type="match status" value="1"/>
</dbReference>
<dbReference type="Pfam" id="PF00296">
    <property type="entry name" value="Bac_luciferase"/>
    <property type="match status" value="1"/>
</dbReference>
<dbReference type="GO" id="GO:0008726">
    <property type="term" value="F:alkanesulfonate monooxygenase activity"/>
    <property type="evidence" value="ECO:0007669"/>
    <property type="project" value="TreeGrafter"/>
</dbReference>
<dbReference type="Gene3D" id="3.20.20.30">
    <property type="entry name" value="Luciferase-like domain"/>
    <property type="match status" value="1"/>
</dbReference>
<feature type="domain" description="Luciferase-like" evidence="5">
    <location>
        <begin position="3"/>
        <end position="232"/>
    </location>
</feature>
<dbReference type="SUPFAM" id="SSF51679">
    <property type="entry name" value="Bacterial luciferase-like"/>
    <property type="match status" value="1"/>
</dbReference>
<accession>A0AAE3GI94</accession>
<dbReference type="EMBL" id="JAMTCK010000012">
    <property type="protein sequence ID" value="MCP2167955.1"/>
    <property type="molecule type" value="Genomic_DNA"/>
</dbReference>
<keyword evidence="3" id="KW-0560">Oxidoreductase</keyword>
<proteinExistence type="predicted"/>
<dbReference type="RefSeq" id="WP_253775344.1">
    <property type="nucleotide sequence ID" value="NZ_JAMTCK010000012.1"/>
</dbReference>
<keyword evidence="4" id="KW-0503">Monooxygenase</keyword>
<evidence type="ECO:0000313" key="7">
    <source>
        <dbReference type="Proteomes" id="UP001206128"/>
    </source>
</evidence>
<organism evidence="6 7">
    <name type="scientific">Goodfellowiella coeruleoviolacea</name>
    <dbReference type="NCBI Taxonomy" id="334858"/>
    <lineage>
        <taxon>Bacteria</taxon>
        <taxon>Bacillati</taxon>
        <taxon>Actinomycetota</taxon>
        <taxon>Actinomycetes</taxon>
        <taxon>Pseudonocardiales</taxon>
        <taxon>Pseudonocardiaceae</taxon>
        <taxon>Goodfellowiella</taxon>
    </lineage>
</organism>
<evidence type="ECO:0000256" key="4">
    <source>
        <dbReference type="ARBA" id="ARBA00023033"/>
    </source>
</evidence>
<evidence type="ECO:0000256" key="3">
    <source>
        <dbReference type="ARBA" id="ARBA00023002"/>
    </source>
</evidence>
<dbReference type="InterPro" id="IPR036661">
    <property type="entry name" value="Luciferase-like_sf"/>
</dbReference>
<reference evidence="6" key="1">
    <citation type="submission" date="2022-06" db="EMBL/GenBank/DDBJ databases">
        <title>Genomic Encyclopedia of Archaeal and Bacterial Type Strains, Phase II (KMG-II): from individual species to whole genera.</title>
        <authorList>
            <person name="Goeker M."/>
        </authorList>
    </citation>
    <scope>NUCLEOTIDE SEQUENCE</scope>
    <source>
        <strain evidence="6">DSM 43935</strain>
    </source>
</reference>
<keyword evidence="7" id="KW-1185">Reference proteome</keyword>